<dbReference type="SUPFAM" id="SSF53098">
    <property type="entry name" value="Ribonuclease H-like"/>
    <property type="match status" value="1"/>
</dbReference>
<dbReference type="InterPro" id="IPR023780">
    <property type="entry name" value="Chromo_domain"/>
</dbReference>
<organism evidence="4">
    <name type="scientific">Absidia glauca</name>
    <name type="common">Pin mould</name>
    <dbReference type="NCBI Taxonomy" id="4829"/>
    <lineage>
        <taxon>Eukaryota</taxon>
        <taxon>Fungi</taxon>
        <taxon>Fungi incertae sedis</taxon>
        <taxon>Mucoromycota</taxon>
        <taxon>Mucoromycotina</taxon>
        <taxon>Mucoromycetes</taxon>
        <taxon>Mucorales</taxon>
        <taxon>Cunninghamellaceae</taxon>
        <taxon>Absidia</taxon>
    </lineage>
</organism>
<dbReference type="InterPro" id="IPR016197">
    <property type="entry name" value="Chromo-like_dom_sf"/>
</dbReference>
<dbReference type="SUPFAM" id="SSF54160">
    <property type="entry name" value="Chromo domain-like"/>
    <property type="match status" value="1"/>
</dbReference>
<feature type="domain" description="Integrase catalytic" evidence="3">
    <location>
        <begin position="1"/>
        <end position="79"/>
    </location>
</feature>
<dbReference type="InParanoid" id="A0A163J2H2"/>
<feature type="compositionally biased region" description="Basic residues" evidence="1">
    <location>
        <begin position="281"/>
        <end position="291"/>
    </location>
</feature>
<evidence type="ECO:0000259" key="3">
    <source>
        <dbReference type="PROSITE" id="PS50994"/>
    </source>
</evidence>
<dbReference type="InterPro" id="IPR036397">
    <property type="entry name" value="RNaseH_sf"/>
</dbReference>
<dbReference type="InterPro" id="IPR000953">
    <property type="entry name" value="Chromo/chromo_shadow_dom"/>
</dbReference>
<dbReference type="Proteomes" id="UP000078561">
    <property type="component" value="Unassembled WGS sequence"/>
</dbReference>
<dbReference type="SMART" id="SM00298">
    <property type="entry name" value="CHROMO"/>
    <property type="match status" value="1"/>
</dbReference>
<protein>
    <recommendedName>
        <fullName evidence="6">Chromo domain-containing protein</fullName>
    </recommendedName>
</protein>
<dbReference type="PANTHER" id="PTHR37984">
    <property type="entry name" value="PROTEIN CBG26694"/>
    <property type="match status" value="1"/>
</dbReference>
<dbReference type="Pfam" id="PF00385">
    <property type="entry name" value="Chromo"/>
    <property type="match status" value="1"/>
</dbReference>
<reference evidence="4" key="1">
    <citation type="submission" date="2016-04" db="EMBL/GenBank/DDBJ databases">
        <authorList>
            <person name="Evans L.H."/>
            <person name="Alamgir A."/>
            <person name="Owens N."/>
            <person name="Weber N.D."/>
            <person name="Virtaneva K."/>
            <person name="Barbian K."/>
            <person name="Babar A."/>
            <person name="Rosenke K."/>
        </authorList>
    </citation>
    <scope>NUCLEOTIDE SEQUENCE [LARGE SCALE GENOMIC DNA]</scope>
    <source>
        <strain evidence="4">CBS 101.48</strain>
    </source>
</reference>
<dbReference type="InterPro" id="IPR001584">
    <property type="entry name" value="Integrase_cat-core"/>
</dbReference>
<sequence length="291" mass="33643">MNRFKIKAGFDHRLITPYYPQGNGAAERSVGTAMMLIKKLVEGVTEKWDLFVPSAQLAINSKVSKRTNAAPFSIMFGRKLNDFRNYNEENGEKQPLTTEQINQRIAELQNVVFPALHEKTQQSIKIQKDKFDSKHIQRDFPMGSYVMEKIHPNLKGKMDARHEGPYQVVRKTQNGTYVLKNTTGDLMPKNFTASQLIAVDGSTADHNNTFDVEAIVAHKHDARTNKYTYKVKWLHYDDSENTWEPSDNFYSQKCIKEYWHRINQTPIADSPKRTGREKPAAQRRTKRSKHQ</sequence>
<dbReference type="InterPro" id="IPR012337">
    <property type="entry name" value="RNaseH-like_sf"/>
</dbReference>
<feature type="domain" description="Chromo" evidence="2">
    <location>
        <begin position="210"/>
        <end position="261"/>
    </location>
</feature>
<evidence type="ECO:0000313" key="4">
    <source>
        <dbReference type="EMBL" id="SAL96764.1"/>
    </source>
</evidence>
<dbReference type="PROSITE" id="PS50013">
    <property type="entry name" value="CHROMO_2"/>
    <property type="match status" value="1"/>
</dbReference>
<dbReference type="GO" id="GO:0003676">
    <property type="term" value="F:nucleic acid binding"/>
    <property type="evidence" value="ECO:0007669"/>
    <property type="project" value="InterPro"/>
</dbReference>
<accession>A0A163J2H2</accession>
<dbReference type="InterPro" id="IPR050951">
    <property type="entry name" value="Retrovirus_Pol_polyprotein"/>
</dbReference>
<keyword evidence="5" id="KW-1185">Reference proteome</keyword>
<dbReference type="OrthoDB" id="10267344at2759"/>
<evidence type="ECO:0000313" key="5">
    <source>
        <dbReference type="Proteomes" id="UP000078561"/>
    </source>
</evidence>
<feature type="region of interest" description="Disordered" evidence="1">
    <location>
        <begin position="265"/>
        <end position="291"/>
    </location>
</feature>
<dbReference type="Gene3D" id="3.30.420.10">
    <property type="entry name" value="Ribonuclease H-like superfamily/Ribonuclease H"/>
    <property type="match status" value="1"/>
</dbReference>
<dbReference type="GO" id="GO:0015074">
    <property type="term" value="P:DNA integration"/>
    <property type="evidence" value="ECO:0007669"/>
    <property type="project" value="InterPro"/>
</dbReference>
<proteinExistence type="predicted"/>
<dbReference type="EMBL" id="LT551224">
    <property type="protein sequence ID" value="SAL96764.1"/>
    <property type="molecule type" value="Genomic_DNA"/>
</dbReference>
<evidence type="ECO:0000256" key="1">
    <source>
        <dbReference type="SAM" id="MobiDB-lite"/>
    </source>
</evidence>
<feature type="compositionally biased region" description="Basic and acidic residues" evidence="1">
    <location>
        <begin position="270"/>
        <end position="280"/>
    </location>
</feature>
<dbReference type="OMA" id="FERTHKI"/>
<gene>
    <name evidence="4" type="primary">ABSGL_02185.1 scaffold 2760</name>
</gene>
<name>A0A163J2H2_ABSGL</name>
<dbReference type="PROSITE" id="PS50994">
    <property type="entry name" value="INTEGRASE"/>
    <property type="match status" value="1"/>
</dbReference>
<dbReference type="GO" id="GO:0005634">
    <property type="term" value="C:nucleus"/>
    <property type="evidence" value="ECO:0007669"/>
    <property type="project" value="UniProtKB-ARBA"/>
</dbReference>
<dbReference type="PANTHER" id="PTHR37984:SF5">
    <property type="entry name" value="PROTEIN NYNRIN-LIKE"/>
    <property type="match status" value="1"/>
</dbReference>
<dbReference type="Gene3D" id="2.40.50.40">
    <property type="match status" value="1"/>
</dbReference>
<dbReference type="AlphaFoldDB" id="A0A163J2H2"/>
<evidence type="ECO:0008006" key="6">
    <source>
        <dbReference type="Google" id="ProtNLM"/>
    </source>
</evidence>
<evidence type="ECO:0000259" key="2">
    <source>
        <dbReference type="PROSITE" id="PS50013"/>
    </source>
</evidence>